<feature type="transmembrane region" description="Helical" evidence="1">
    <location>
        <begin position="409"/>
        <end position="425"/>
    </location>
</feature>
<dbReference type="AlphaFoldDB" id="A0A423I245"/>
<dbReference type="EMBL" id="MOBM01000004">
    <property type="protein sequence ID" value="RON19511.1"/>
    <property type="molecule type" value="Genomic_DNA"/>
</dbReference>
<feature type="transmembrane region" description="Helical" evidence="1">
    <location>
        <begin position="107"/>
        <end position="126"/>
    </location>
</feature>
<feature type="transmembrane region" description="Helical" evidence="1">
    <location>
        <begin position="288"/>
        <end position="306"/>
    </location>
</feature>
<proteinExistence type="predicted"/>
<evidence type="ECO:0000313" key="3">
    <source>
        <dbReference type="Proteomes" id="UP000284002"/>
    </source>
</evidence>
<feature type="transmembrane region" description="Helical" evidence="1">
    <location>
        <begin position="234"/>
        <end position="252"/>
    </location>
</feature>
<dbReference type="Proteomes" id="UP000284002">
    <property type="component" value="Unassembled WGS sequence"/>
</dbReference>
<reference evidence="2 3" key="1">
    <citation type="submission" date="2016-10" db="EMBL/GenBank/DDBJ databases">
        <title>Comparative genome analysis of multiple Pseudomonas spp. focuses on biocontrol and plant growth promoting traits.</title>
        <authorList>
            <person name="Tao X.-Y."/>
            <person name="Taylor C.G."/>
        </authorList>
    </citation>
    <scope>NUCLEOTIDE SEQUENCE [LARGE SCALE GENOMIC DNA]</scope>
    <source>
        <strain evidence="2 3">36C6</strain>
    </source>
</reference>
<dbReference type="RefSeq" id="WP_123356559.1">
    <property type="nucleotide sequence ID" value="NZ_MOBM01000004.1"/>
</dbReference>
<protein>
    <submittedName>
        <fullName evidence="2">Uncharacterized protein</fullName>
    </submittedName>
</protein>
<sequence>MIQVIIFILSTTVAALVFSRKYKIIPIFALILFLFTIDYTNYYFNIDSSISGYLVKIYIEILFVFASLKYVARIAKGKKTKKYILSILLFAISFLVIGMAKNGALNAILDWRTSILPVALAFLLVHSNILDSRTTRRAIEFFCVLTILNSILAIYQYNSFDGNAESSWRYNFLVEARQNNESNTEERFVNYQIVRGDKLRASGIFVSALQYSYIAAMAAFYLLLKLFLEQRKKLLIRFVYTAAFFVLFAGVIVSQVRASLIILAICIAAFFFFVKRSRHAIIFSTKKSVALIVFSYALILLVLFFFGGNALDDSAAGRVPQYIKAISEFTVLGAGLGKYKGQFDSYFVYGTMTFGIAFFIIPLIYARLFSSAFSLAPRLPENEIIIIFAFGISISAAIISLFQHLSGSIYYYMTWILLVISSYSVKHKSDPA</sequence>
<feature type="transmembrane region" description="Helical" evidence="1">
    <location>
        <begin position="258"/>
        <end position="276"/>
    </location>
</feature>
<keyword evidence="1" id="KW-1133">Transmembrane helix</keyword>
<feature type="transmembrane region" description="Helical" evidence="1">
    <location>
        <begin position="24"/>
        <end position="44"/>
    </location>
</feature>
<feature type="transmembrane region" description="Helical" evidence="1">
    <location>
        <begin position="204"/>
        <end position="227"/>
    </location>
</feature>
<feature type="transmembrane region" description="Helical" evidence="1">
    <location>
        <begin position="385"/>
        <end position="403"/>
    </location>
</feature>
<evidence type="ECO:0000313" key="2">
    <source>
        <dbReference type="EMBL" id="RON19511.1"/>
    </source>
</evidence>
<comment type="caution">
    <text evidence="2">The sequence shown here is derived from an EMBL/GenBank/DDBJ whole genome shotgun (WGS) entry which is preliminary data.</text>
</comment>
<feature type="transmembrane region" description="Helical" evidence="1">
    <location>
        <begin position="50"/>
        <end position="71"/>
    </location>
</feature>
<evidence type="ECO:0000256" key="1">
    <source>
        <dbReference type="SAM" id="Phobius"/>
    </source>
</evidence>
<organism evidence="2 3">
    <name type="scientific">Pseudomonas frederiksbergensis</name>
    <dbReference type="NCBI Taxonomy" id="104087"/>
    <lineage>
        <taxon>Bacteria</taxon>
        <taxon>Pseudomonadati</taxon>
        <taxon>Pseudomonadota</taxon>
        <taxon>Gammaproteobacteria</taxon>
        <taxon>Pseudomonadales</taxon>
        <taxon>Pseudomonadaceae</taxon>
        <taxon>Pseudomonas</taxon>
    </lineage>
</organism>
<feature type="transmembrane region" description="Helical" evidence="1">
    <location>
        <begin position="83"/>
        <end position="101"/>
    </location>
</feature>
<gene>
    <name evidence="2" type="ORF">BK662_02755</name>
</gene>
<keyword evidence="1" id="KW-0472">Membrane</keyword>
<feature type="transmembrane region" description="Helical" evidence="1">
    <location>
        <begin position="138"/>
        <end position="157"/>
    </location>
</feature>
<keyword evidence="1" id="KW-0812">Transmembrane</keyword>
<feature type="transmembrane region" description="Helical" evidence="1">
    <location>
        <begin position="346"/>
        <end position="365"/>
    </location>
</feature>
<accession>A0A423I245</accession>
<name>A0A423I245_9PSED</name>